<keyword evidence="3" id="KW-1185">Reference proteome</keyword>
<name>A0A2K2U685_9ACTN</name>
<keyword evidence="1" id="KW-1133">Transmembrane helix</keyword>
<accession>A0A2K2U685</accession>
<dbReference type="InterPro" id="IPR021205">
    <property type="entry name" value="Lanti_perm_SpaE/MutE/EpiE-like"/>
</dbReference>
<keyword evidence="1" id="KW-0472">Membrane</keyword>
<dbReference type="EMBL" id="PPEL01000020">
    <property type="protein sequence ID" value="PNV65700.1"/>
    <property type="molecule type" value="Genomic_DNA"/>
</dbReference>
<proteinExistence type="predicted"/>
<keyword evidence="1" id="KW-0812">Transmembrane</keyword>
<evidence type="ECO:0008006" key="4">
    <source>
        <dbReference type="Google" id="ProtNLM"/>
    </source>
</evidence>
<gene>
    <name evidence="2" type="ORF">C2L80_05235</name>
</gene>
<dbReference type="AlphaFoldDB" id="A0A2K2U685"/>
<feature type="transmembrane region" description="Helical" evidence="1">
    <location>
        <begin position="26"/>
        <end position="54"/>
    </location>
</feature>
<reference evidence="2 3" key="1">
    <citation type="journal article" date="2018" name="Int. J. Syst. Evol. Microbiol.">
        <title>Rubneribacter badeniensis gen. nov., sp. nov. and Enteroscipio rubneri gen. nov., sp. nov., new members of the Eggerthellaceae isolated from human faeces.</title>
        <authorList>
            <person name="Danylec N."/>
            <person name="Gobl A."/>
            <person name="Stoll D.A."/>
            <person name="Hetzer B."/>
            <person name="Kulling S.E."/>
            <person name="Huch M."/>
        </authorList>
    </citation>
    <scope>NUCLEOTIDE SEQUENCE [LARGE SCALE GENOMIC DNA]</scope>
    <source>
        <strain evidence="2 3">ResAG-85</strain>
    </source>
</reference>
<evidence type="ECO:0000313" key="3">
    <source>
        <dbReference type="Proteomes" id="UP000236488"/>
    </source>
</evidence>
<organism evidence="2 3">
    <name type="scientific">Rubneribacter badeniensis</name>
    <dbReference type="NCBI Taxonomy" id="2070688"/>
    <lineage>
        <taxon>Bacteria</taxon>
        <taxon>Bacillati</taxon>
        <taxon>Actinomycetota</taxon>
        <taxon>Coriobacteriia</taxon>
        <taxon>Eggerthellales</taxon>
        <taxon>Eggerthellaceae</taxon>
        <taxon>Rubneribacter</taxon>
    </lineage>
</organism>
<feature type="transmembrane region" description="Helical" evidence="1">
    <location>
        <begin position="163"/>
        <end position="184"/>
    </location>
</feature>
<evidence type="ECO:0000256" key="1">
    <source>
        <dbReference type="SAM" id="Phobius"/>
    </source>
</evidence>
<feature type="transmembrane region" description="Helical" evidence="1">
    <location>
        <begin position="60"/>
        <end position="80"/>
    </location>
</feature>
<comment type="caution">
    <text evidence="2">The sequence shown here is derived from an EMBL/GenBank/DDBJ whole genome shotgun (WGS) entry which is preliminary data.</text>
</comment>
<feature type="transmembrane region" description="Helical" evidence="1">
    <location>
        <begin position="228"/>
        <end position="250"/>
    </location>
</feature>
<sequence>METDAGFAAALRAEALKGRRGAPRKIALLMPLPFCLMGALAGGIGGGGAVGAFSTYGWNWWYALPLPIAIALIATSVANLDARQKLRPVLGLPVPPARTWWAKTAYALALVFAANLVVLAASVLVRALGGAAPSALAGLATAAVLTAANAWAVPASLALATRFGSLAGIALPALVQLGLGIGLWTSPWWFLFPPTTALVAASPLVGVAPSGVPLAPGDALGTFGWETAAGLFVAFALFAALATAGARWYARREAR</sequence>
<evidence type="ECO:0000313" key="2">
    <source>
        <dbReference type="EMBL" id="PNV65700.1"/>
    </source>
</evidence>
<feature type="transmembrane region" description="Helical" evidence="1">
    <location>
        <begin position="100"/>
        <end position="125"/>
    </location>
</feature>
<dbReference type="CDD" id="cd21807">
    <property type="entry name" value="ABC-2_lan_permease_MutE_EpiE-like"/>
    <property type="match status" value="1"/>
</dbReference>
<protein>
    <recommendedName>
        <fullName evidence="4">Lantibiotic ABC transporter permease</fullName>
    </recommendedName>
</protein>
<feature type="transmembrane region" description="Helical" evidence="1">
    <location>
        <begin position="131"/>
        <end position="151"/>
    </location>
</feature>
<dbReference type="Proteomes" id="UP000236488">
    <property type="component" value="Unassembled WGS sequence"/>
</dbReference>